<keyword evidence="4" id="KW-0238">DNA-binding</keyword>
<evidence type="ECO:0000313" key="9">
    <source>
        <dbReference type="EMBL" id="MBN3325746.1"/>
    </source>
</evidence>
<protein>
    <submittedName>
        <fullName evidence="9">DEDD protein</fullName>
    </submittedName>
</protein>
<keyword evidence="3" id="KW-0805">Transcription regulation</keyword>
<dbReference type="GO" id="GO:0003677">
    <property type="term" value="F:DNA binding"/>
    <property type="evidence" value="ECO:0007669"/>
    <property type="project" value="UniProtKB-KW"/>
</dbReference>
<dbReference type="GO" id="GO:0005730">
    <property type="term" value="C:nucleolus"/>
    <property type="evidence" value="ECO:0007669"/>
    <property type="project" value="UniProtKB-SubCell"/>
</dbReference>
<gene>
    <name evidence="9" type="primary">Dedd_1</name>
    <name evidence="9" type="ORF">GTO95_0010086</name>
</gene>
<evidence type="ECO:0000256" key="3">
    <source>
        <dbReference type="ARBA" id="ARBA00023015"/>
    </source>
</evidence>
<sequence>PAADEPEPRAGPRLLEAWRRLQPRGSPAPLAARHRPKCGVELLLELERRGYCSESRLGPLLELLRVLTRHDLLPFVSRKKRRTGQNGKLFLRESADVRLAARKEASRAGQRFSRQWRPAGCPPPLAPSRARVSPVQPGESQTALSVSVTARKGLRTGCPPCWGPECSGAGARNDPRKLLPRGISEIAPKFLKKNKKKRLCSKWPRVFARGCAQVLLNSPPTWAQTVLELCALMCVCACLRRPTVCQCVCVFFTIVMFEDAAVQLRSTAQTSPGEFPQACCVRARGEPGAGRCRRPTCCAFGSCLCSAAGSREMGELESGTAEDIRLRVRAEYCEHDAALRSSVSSDKRQPLERQFELFGRASTVLRSRDLGSILCDIKFSELAYLDAFWADYLSGALLEALKGVFITDSLKRAVGQEAVRLLVSVDQDDYEEGRRLLLEAQSGPCCSLAPDAPRARQTRSAAR</sequence>
<dbReference type="AlphaFoldDB" id="A0A8J7P9N7"/>
<keyword evidence="2" id="KW-0053">Apoptosis</keyword>
<accession>A0A8J7P9N7</accession>
<dbReference type="Pfam" id="PF20694">
    <property type="entry name" value="TRADD-like_N"/>
    <property type="match status" value="1"/>
</dbReference>
<feature type="non-terminal residue" evidence="9">
    <location>
        <position position="463"/>
    </location>
</feature>
<dbReference type="GO" id="GO:0042981">
    <property type="term" value="P:regulation of apoptotic process"/>
    <property type="evidence" value="ECO:0007669"/>
    <property type="project" value="InterPro"/>
</dbReference>
<keyword evidence="5" id="KW-0804">Transcription</keyword>
<evidence type="ECO:0000256" key="7">
    <source>
        <dbReference type="SAM" id="MobiDB-lite"/>
    </source>
</evidence>
<feature type="region of interest" description="Disordered" evidence="7">
    <location>
        <begin position="106"/>
        <end position="144"/>
    </location>
</feature>
<dbReference type="SUPFAM" id="SSF47986">
    <property type="entry name" value="DEATH domain"/>
    <property type="match status" value="1"/>
</dbReference>
<organism evidence="9 10">
    <name type="scientific">Atractosteus spatula</name>
    <name type="common">Alligator gar</name>
    <name type="synonym">Lepisosteus spatula</name>
    <dbReference type="NCBI Taxonomy" id="7917"/>
    <lineage>
        <taxon>Eukaryota</taxon>
        <taxon>Metazoa</taxon>
        <taxon>Chordata</taxon>
        <taxon>Craniata</taxon>
        <taxon>Vertebrata</taxon>
        <taxon>Euteleostomi</taxon>
        <taxon>Actinopterygii</taxon>
        <taxon>Neopterygii</taxon>
        <taxon>Holostei</taxon>
        <taxon>Semionotiformes</taxon>
        <taxon>Lepisosteidae</taxon>
        <taxon>Atractosteus</taxon>
    </lineage>
</organism>
<evidence type="ECO:0000256" key="5">
    <source>
        <dbReference type="ARBA" id="ARBA00023163"/>
    </source>
</evidence>
<comment type="caution">
    <text evidence="9">The sequence shown here is derived from an EMBL/GenBank/DDBJ whole genome shotgun (WGS) entry which is preliminary data.</text>
</comment>
<dbReference type="EMBL" id="JAAWVO010077268">
    <property type="protein sequence ID" value="MBN3325746.1"/>
    <property type="molecule type" value="Genomic_DNA"/>
</dbReference>
<dbReference type="Proteomes" id="UP000736164">
    <property type="component" value="Unassembled WGS sequence"/>
</dbReference>
<evidence type="ECO:0000256" key="1">
    <source>
        <dbReference type="ARBA" id="ARBA00004604"/>
    </source>
</evidence>
<dbReference type="PANTHER" id="PTHR15205:SF1">
    <property type="entry name" value="DNA-BINDING DEATH EFFECTOR DOMAIN-CONTAINING PROTEIN 2"/>
    <property type="match status" value="1"/>
</dbReference>
<dbReference type="PROSITE" id="PS50168">
    <property type="entry name" value="DED"/>
    <property type="match status" value="1"/>
</dbReference>
<dbReference type="InterPro" id="IPR011029">
    <property type="entry name" value="DEATH-like_dom_sf"/>
</dbReference>
<dbReference type="PANTHER" id="PTHR15205">
    <property type="entry name" value="DEATH EFFECTOR DOMAIN-CONTAINING PROTEIN"/>
    <property type="match status" value="1"/>
</dbReference>
<evidence type="ECO:0000313" key="10">
    <source>
        <dbReference type="Proteomes" id="UP000736164"/>
    </source>
</evidence>
<dbReference type="Gene3D" id="1.10.533.10">
    <property type="entry name" value="Death Domain, Fas"/>
    <property type="match status" value="1"/>
</dbReference>
<feature type="domain" description="DED" evidence="8">
    <location>
        <begin position="27"/>
        <end position="78"/>
    </location>
</feature>
<evidence type="ECO:0000256" key="6">
    <source>
        <dbReference type="ARBA" id="ARBA00023242"/>
    </source>
</evidence>
<name>A0A8J7P9N7_ATRSP</name>
<keyword evidence="10" id="KW-1185">Reference proteome</keyword>
<evidence type="ECO:0000256" key="2">
    <source>
        <dbReference type="ARBA" id="ARBA00022703"/>
    </source>
</evidence>
<dbReference type="GO" id="GO:0008625">
    <property type="term" value="P:extrinsic apoptotic signaling pathway via death domain receptors"/>
    <property type="evidence" value="ECO:0007669"/>
    <property type="project" value="TreeGrafter"/>
</dbReference>
<evidence type="ECO:0000256" key="4">
    <source>
        <dbReference type="ARBA" id="ARBA00023125"/>
    </source>
</evidence>
<dbReference type="InterPro" id="IPR049341">
    <property type="entry name" value="TRADD-like_N"/>
</dbReference>
<feature type="non-terminal residue" evidence="9">
    <location>
        <position position="1"/>
    </location>
</feature>
<dbReference type="InterPro" id="IPR001875">
    <property type="entry name" value="DED_dom"/>
</dbReference>
<keyword evidence="6" id="KW-0539">Nucleus</keyword>
<dbReference type="InterPro" id="IPR038856">
    <property type="entry name" value="DEDD/DEDD2"/>
</dbReference>
<evidence type="ECO:0000259" key="8">
    <source>
        <dbReference type="PROSITE" id="PS50168"/>
    </source>
</evidence>
<reference evidence="9" key="1">
    <citation type="journal article" date="2021" name="Cell">
        <title>Tracing the genetic footprints of vertebrate landing in non-teleost ray-finned fishes.</title>
        <authorList>
            <person name="Bi X."/>
            <person name="Wang K."/>
            <person name="Yang L."/>
            <person name="Pan H."/>
            <person name="Jiang H."/>
            <person name="Wei Q."/>
            <person name="Fang M."/>
            <person name="Yu H."/>
            <person name="Zhu C."/>
            <person name="Cai Y."/>
            <person name="He Y."/>
            <person name="Gan X."/>
            <person name="Zeng H."/>
            <person name="Yu D."/>
            <person name="Zhu Y."/>
            <person name="Jiang H."/>
            <person name="Qiu Q."/>
            <person name="Yang H."/>
            <person name="Zhang Y.E."/>
            <person name="Wang W."/>
            <person name="Zhu M."/>
            <person name="He S."/>
            <person name="Zhang G."/>
        </authorList>
    </citation>
    <scope>NUCLEOTIDE SEQUENCE</scope>
    <source>
        <strain evidence="9">Allg_001</strain>
    </source>
</reference>
<proteinExistence type="predicted"/>
<comment type="subcellular location">
    <subcellularLocation>
        <location evidence="1">Nucleus</location>
        <location evidence="1">Nucleolus</location>
    </subcellularLocation>
</comment>